<comment type="caution">
    <text evidence="2">The sequence shown here is derived from an EMBL/GenBank/DDBJ whole genome shotgun (WGS) entry which is preliminary data.</text>
</comment>
<feature type="transmembrane region" description="Helical" evidence="1">
    <location>
        <begin position="247"/>
        <end position="266"/>
    </location>
</feature>
<dbReference type="Proteomes" id="UP001157160">
    <property type="component" value="Unassembled WGS sequence"/>
</dbReference>
<reference evidence="2 3" key="1">
    <citation type="journal article" date="2014" name="Int. J. Syst. Evol. Microbiol.">
        <title>Complete genome sequence of Corynebacterium casei LMG S-19264T (=DSM 44701T), isolated from a smear-ripened cheese.</title>
        <authorList>
            <consortium name="US DOE Joint Genome Institute (JGI-PGF)"/>
            <person name="Walter F."/>
            <person name="Albersmeier A."/>
            <person name="Kalinowski J."/>
            <person name="Ruckert C."/>
        </authorList>
    </citation>
    <scope>NUCLEOTIDE SEQUENCE [LARGE SCALE GENOMIC DNA]</scope>
    <source>
        <strain evidence="2 3">NBRC 112289</strain>
    </source>
</reference>
<proteinExistence type="predicted"/>
<accession>A0AA37UCJ5</accession>
<protein>
    <recommendedName>
        <fullName evidence="4">Exopolysaccharide production protein</fullName>
    </recommendedName>
</protein>
<keyword evidence="1" id="KW-0472">Membrane</keyword>
<feature type="transmembrane region" description="Helical" evidence="1">
    <location>
        <begin position="95"/>
        <end position="120"/>
    </location>
</feature>
<feature type="transmembrane region" description="Helical" evidence="1">
    <location>
        <begin position="132"/>
        <end position="155"/>
    </location>
</feature>
<organism evidence="2 3">
    <name type="scientific">Arenivirga flava</name>
    <dbReference type="NCBI Taxonomy" id="1930060"/>
    <lineage>
        <taxon>Bacteria</taxon>
        <taxon>Bacillati</taxon>
        <taxon>Actinomycetota</taxon>
        <taxon>Actinomycetes</taxon>
        <taxon>Micrococcales</taxon>
        <taxon>Microbacteriaceae</taxon>
        <taxon>Arenivirga</taxon>
    </lineage>
</organism>
<dbReference type="RefSeq" id="WP_284231070.1">
    <property type="nucleotide sequence ID" value="NZ_BSUL01000001.1"/>
</dbReference>
<keyword evidence="3" id="KW-1185">Reference proteome</keyword>
<keyword evidence="1" id="KW-0812">Transmembrane</keyword>
<keyword evidence="1" id="KW-1133">Transmembrane helix</keyword>
<feature type="transmembrane region" description="Helical" evidence="1">
    <location>
        <begin position="41"/>
        <end position="61"/>
    </location>
</feature>
<feature type="transmembrane region" description="Helical" evidence="1">
    <location>
        <begin position="337"/>
        <end position="357"/>
    </location>
</feature>
<gene>
    <name evidence="2" type="ORF">GCM10025874_12520</name>
</gene>
<evidence type="ECO:0000313" key="2">
    <source>
        <dbReference type="EMBL" id="GMA27999.1"/>
    </source>
</evidence>
<feature type="transmembrane region" description="Helical" evidence="1">
    <location>
        <begin position="204"/>
        <end position="235"/>
    </location>
</feature>
<feature type="transmembrane region" description="Helical" evidence="1">
    <location>
        <begin position="369"/>
        <end position="388"/>
    </location>
</feature>
<evidence type="ECO:0008006" key="4">
    <source>
        <dbReference type="Google" id="ProtNLM"/>
    </source>
</evidence>
<evidence type="ECO:0000256" key="1">
    <source>
        <dbReference type="SAM" id="Phobius"/>
    </source>
</evidence>
<evidence type="ECO:0000313" key="3">
    <source>
        <dbReference type="Proteomes" id="UP001157160"/>
    </source>
</evidence>
<feature type="transmembrane region" description="Helical" evidence="1">
    <location>
        <begin position="68"/>
        <end position="89"/>
    </location>
</feature>
<dbReference type="EMBL" id="BSUL01000001">
    <property type="protein sequence ID" value="GMA27999.1"/>
    <property type="molecule type" value="Genomic_DNA"/>
</dbReference>
<name>A0AA37UCJ5_9MICO</name>
<feature type="transmembrane region" description="Helical" evidence="1">
    <location>
        <begin position="394"/>
        <end position="414"/>
    </location>
</feature>
<sequence length="425" mass="44746">MTGIVAPLLAFVGHARFVQAWATCAVAAIALSHLVRQLSGWAGYIGLIGALVALGAAIVWARRDRIEWNVALPISVAVLLGLSALSVVWSQYQWVTVGGVALQVGTALLGLIIAATRDLIQIVRVVGDVLRAALLLSVALEVLAGLLIDMPIVFLGIRGDLATGGPIQGVFGDQAALSLAAVVAGASFVVELRTRSVSRLTGALSLVLAGLCLLFASSVVAVMTAAAALVVGWLLSTLRRAAPETRSVVSVGLLLLAVVIALTLYLSRAVVVTFITDHRELAVRLPVWREVVQVAELQSVLGWGWSGIWRTDIPPFLAIDGRFLLEQTSARGAFFDIWLQLGLVGVMVLVVLLGLAFGRGWLLALRQRTVVACWPAVVLAALIAYSTVESGVLVGFGWLLLVVCAAKVSGAVSWRTRAAAEAGRR</sequence>
<dbReference type="AlphaFoldDB" id="A0AA37UCJ5"/>